<proteinExistence type="predicted"/>
<evidence type="ECO:0000313" key="4">
    <source>
        <dbReference type="Proteomes" id="UP000316304"/>
    </source>
</evidence>
<dbReference type="AlphaFoldDB" id="A0A5C6BZA3"/>
<sequence>MSGLANRPPSVPEDDASDRVDDHEGVPASERGKEERMSFDETQPSAVFGIVGASYLVILFLVLIAAAVYWWK</sequence>
<feature type="compositionally biased region" description="Basic and acidic residues" evidence="1">
    <location>
        <begin position="17"/>
        <end position="39"/>
    </location>
</feature>
<dbReference type="RefSeq" id="WP_146597276.1">
    <property type="nucleotide sequence ID" value="NZ_SJPT01000014.1"/>
</dbReference>
<evidence type="ECO:0000313" key="3">
    <source>
        <dbReference type="EMBL" id="TWU17182.1"/>
    </source>
</evidence>
<reference evidence="3 4" key="1">
    <citation type="submission" date="2019-02" db="EMBL/GenBank/DDBJ databases">
        <title>Deep-cultivation of Planctomycetes and their phenomic and genomic characterization uncovers novel biology.</title>
        <authorList>
            <person name="Wiegand S."/>
            <person name="Jogler M."/>
            <person name="Boedeker C."/>
            <person name="Pinto D."/>
            <person name="Vollmers J."/>
            <person name="Rivas-Marin E."/>
            <person name="Kohn T."/>
            <person name="Peeters S.H."/>
            <person name="Heuer A."/>
            <person name="Rast P."/>
            <person name="Oberbeckmann S."/>
            <person name="Bunk B."/>
            <person name="Jeske O."/>
            <person name="Meyerdierks A."/>
            <person name="Storesund J.E."/>
            <person name="Kallscheuer N."/>
            <person name="Luecker S."/>
            <person name="Lage O.M."/>
            <person name="Pohl T."/>
            <person name="Merkel B.J."/>
            <person name="Hornburger P."/>
            <person name="Mueller R.-W."/>
            <person name="Bruemmer F."/>
            <person name="Labrenz M."/>
            <person name="Spormann A.M."/>
            <person name="Op Den Camp H."/>
            <person name="Overmann J."/>
            <person name="Amann R."/>
            <person name="Jetten M.S.M."/>
            <person name="Mascher T."/>
            <person name="Medema M.H."/>
            <person name="Devos D.P."/>
            <person name="Kaster A.-K."/>
            <person name="Ovreas L."/>
            <person name="Rohde M."/>
            <person name="Galperin M.Y."/>
            <person name="Jogler C."/>
        </authorList>
    </citation>
    <scope>NUCLEOTIDE SEQUENCE [LARGE SCALE GENOMIC DNA]</scope>
    <source>
        <strain evidence="3 4">Pla52o</strain>
    </source>
</reference>
<protein>
    <submittedName>
        <fullName evidence="3">Uncharacterized protein</fullName>
    </submittedName>
</protein>
<evidence type="ECO:0000256" key="2">
    <source>
        <dbReference type="SAM" id="Phobius"/>
    </source>
</evidence>
<feature type="transmembrane region" description="Helical" evidence="2">
    <location>
        <begin position="46"/>
        <end position="71"/>
    </location>
</feature>
<comment type="caution">
    <text evidence="3">The sequence shown here is derived from an EMBL/GenBank/DDBJ whole genome shotgun (WGS) entry which is preliminary data.</text>
</comment>
<organism evidence="3 4">
    <name type="scientific">Novipirellula galeiformis</name>
    <dbReference type="NCBI Taxonomy" id="2528004"/>
    <lineage>
        <taxon>Bacteria</taxon>
        <taxon>Pseudomonadati</taxon>
        <taxon>Planctomycetota</taxon>
        <taxon>Planctomycetia</taxon>
        <taxon>Pirellulales</taxon>
        <taxon>Pirellulaceae</taxon>
        <taxon>Novipirellula</taxon>
    </lineage>
</organism>
<dbReference type="EMBL" id="SJPT01000014">
    <property type="protein sequence ID" value="TWU17182.1"/>
    <property type="molecule type" value="Genomic_DNA"/>
</dbReference>
<gene>
    <name evidence="3" type="ORF">Pla52o_53570</name>
</gene>
<feature type="region of interest" description="Disordered" evidence="1">
    <location>
        <begin position="1"/>
        <end position="40"/>
    </location>
</feature>
<accession>A0A5C6BZA3</accession>
<keyword evidence="2" id="KW-1133">Transmembrane helix</keyword>
<dbReference type="Proteomes" id="UP000316304">
    <property type="component" value="Unassembled WGS sequence"/>
</dbReference>
<name>A0A5C6BZA3_9BACT</name>
<keyword evidence="4" id="KW-1185">Reference proteome</keyword>
<evidence type="ECO:0000256" key="1">
    <source>
        <dbReference type="SAM" id="MobiDB-lite"/>
    </source>
</evidence>
<keyword evidence="2" id="KW-0472">Membrane</keyword>
<keyword evidence="2" id="KW-0812">Transmembrane</keyword>